<comment type="caution">
    <text evidence="1">The sequence shown here is derived from an EMBL/GenBank/DDBJ whole genome shotgun (WGS) entry which is preliminary data.</text>
</comment>
<gene>
    <name evidence="1" type="ORF">EGR_02498</name>
</gene>
<dbReference type="EMBL" id="APAU02000011">
    <property type="protein sequence ID" value="EUB62702.1"/>
    <property type="molecule type" value="Genomic_DNA"/>
</dbReference>
<reference evidence="1 2" key="1">
    <citation type="journal article" date="2013" name="Nat. Genet.">
        <title>The genome of the hydatid tapeworm Echinococcus granulosus.</title>
        <authorList>
            <person name="Zheng H."/>
            <person name="Zhang W."/>
            <person name="Zhang L."/>
            <person name="Zhang Z."/>
            <person name="Li J."/>
            <person name="Lu G."/>
            <person name="Zhu Y."/>
            <person name="Wang Y."/>
            <person name="Huang Y."/>
            <person name="Liu J."/>
            <person name="Kang H."/>
            <person name="Chen J."/>
            <person name="Wang L."/>
            <person name="Chen A."/>
            <person name="Yu S."/>
            <person name="Gao Z."/>
            <person name="Jin L."/>
            <person name="Gu W."/>
            <person name="Wang Z."/>
            <person name="Zhao L."/>
            <person name="Shi B."/>
            <person name="Wen H."/>
            <person name="Lin R."/>
            <person name="Jones M.K."/>
            <person name="Brejova B."/>
            <person name="Vinar T."/>
            <person name="Zhao G."/>
            <person name="McManus D.P."/>
            <person name="Chen Z."/>
            <person name="Zhou Y."/>
            <person name="Wang S."/>
        </authorList>
    </citation>
    <scope>NUCLEOTIDE SEQUENCE [LARGE SCALE GENOMIC DNA]</scope>
</reference>
<protein>
    <submittedName>
        <fullName evidence="1">Uncharacterized protein</fullName>
    </submittedName>
</protein>
<dbReference type="CTD" id="36338213"/>
<dbReference type="AlphaFoldDB" id="W6UW79"/>
<organism evidence="1 2">
    <name type="scientific">Echinococcus granulosus</name>
    <name type="common">Hydatid tapeworm</name>
    <dbReference type="NCBI Taxonomy" id="6210"/>
    <lineage>
        <taxon>Eukaryota</taxon>
        <taxon>Metazoa</taxon>
        <taxon>Spiralia</taxon>
        <taxon>Lophotrochozoa</taxon>
        <taxon>Platyhelminthes</taxon>
        <taxon>Cestoda</taxon>
        <taxon>Eucestoda</taxon>
        <taxon>Cyclophyllidea</taxon>
        <taxon>Taeniidae</taxon>
        <taxon>Echinococcus</taxon>
        <taxon>Echinococcus granulosus group</taxon>
    </lineage>
</organism>
<name>W6UW79_ECHGR</name>
<dbReference type="KEGG" id="egl:EGR_02498"/>
<accession>W6UW79</accession>
<sequence length="92" mass="10241">MSTWVCECANLMVRISKASGTHTRLQRGFVMQHYDGDVRDGCGGLTSASGAVHVYRPIRSEFPLTCIARKLKSRPPWGIRPHTHTHAPIHSC</sequence>
<dbReference type="RefSeq" id="XP_024353898.1">
    <property type="nucleotide sequence ID" value="XM_024491747.1"/>
</dbReference>
<evidence type="ECO:0000313" key="1">
    <source>
        <dbReference type="EMBL" id="EUB62702.1"/>
    </source>
</evidence>
<proteinExistence type="predicted"/>
<keyword evidence="2" id="KW-1185">Reference proteome</keyword>
<evidence type="ECO:0000313" key="2">
    <source>
        <dbReference type="Proteomes" id="UP000019149"/>
    </source>
</evidence>
<dbReference type="Proteomes" id="UP000019149">
    <property type="component" value="Unassembled WGS sequence"/>
</dbReference>
<dbReference type="GeneID" id="36338213"/>